<dbReference type="PANTHER" id="PTHR23257:SF969">
    <property type="entry name" value="INTEGRIN-LINKED PROTEIN KINASE"/>
    <property type="match status" value="1"/>
</dbReference>
<name>A0A1B9I8M1_9TREE</name>
<dbReference type="KEGG" id="kpin:30170945"/>
<dbReference type="RefSeq" id="XP_019013079.1">
    <property type="nucleotide sequence ID" value="XM_019154339.1"/>
</dbReference>
<feature type="compositionally biased region" description="Polar residues" evidence="1">
    <location>
        <begin position="309"/>
        <end position="319"/>
    </location>
</feature>
<dbReference type="PROSITE" id="PS00109">
    <property type="entry name" value="PROTEIN_KINASE_TYR"/>
    <property type="match status" value="1"/>
</dbReference>
<reference evidence="3" key="3">
    <citation type="submission" date="2016-07" db="EMBL/GenBank/DDBJ databases">
        <title>Evolution of pathogenesis and genome organization in the Tremellales.</title>
        <authorList>
            <person name="Cuomo C."/>
            <person name="Litvintseva A."/>
            <person name="Heitman J."/>
            <person name="Chen Y."/>
            <person name="Sun S."/>
            <person name="Springer D."/>
            <person name="Dromer F."/>
            <person name="Young S."/>
            <person name="Zeng Q."/>
            <person name="Chapman S."/>
            <person name="Gujja S."/>
            <person name="Saif S."/>
            <person name="Birren B."/>
        </authorList>
    </citation>
    <scope>NUCLEOTIDE SEQUENCE</scope>
    <source>
        <strain evidence="3">CBS 10737</strain>
    </source>
</reference>
<dbReference type="GO" id="GO:0005737">
    <property type="term" value="C:cytoplasm"/>
    <property type="evidence" value="ECO:0007669"/>
    <property type="project" value="TreeGrafter"/>
</dbReference>
<dbReference type="InterPro" id="IPR001245">
    <property type="entry name" value="Ser-Thr/Tyr_kinase_cat_dom"/>
</dbReference>
<dbReference type="SUPFAM" id="SSF56112">
    <property type="entry name" value="Protein kinase-like (PK-like)"/>
    <property type="match status" value="1"/>
</dbReference>
<protein>
    <submittedName>
        <fullName evidence="3">TKL protein kinase</fullName>
    </submittedName>
</protein>
<sequence>MLVANHDDPLCNAWSYTQKSGILNHNGVFYEIYKVAGTLTERLFNTEDWNMLPQVSAPGVTIFGDEIRLMTLEEVQAREKEVDEEPEDLIEQDDGSWWTKEESENAQKVLASETFKSLPLVKYDQSIHHAKVIRSMDELQNLIALKGCTNVIQIIGRTEAGQVLTRRFGQGLSEWIIDRSLDVPEEWKYQWILDVVTGLSQLHGKNILHKDLSINNVLYDKNHAVICDIEAGPDTIFQYPPECILGKPYTAKSDIFEFGQLLWSIENRNMPRAFRTLECSGVFADLMQRCLADDPDVRPTIDQVLQEVQQRQETASHSPLNDLHPAVSQDLVPKVDSSDFHSTSEQDA</sequence>
<dbReference type="Pfam" id="PF07714">
    <property type="entry name" value="PK_Tyr_Ser-Thr"/>
    <property type="match status" value="1"/>
</dbReference>
<dbReference type="Proteomes" id="UP000094020">
    <property type="component" value="Chromosome 6"/>
</dbReference>
<dbReference type="EMBL" id="CP144524">
    <property type="protein sequence ID" value="WWC71083.1"/>
    <property type="molecule type" value="Genomic_DNA"/>
</dbReference>
<organism evidence="3">
    <name type="scientific">Kwoniella pini CBS 10737</name>
    <dbReference type="NCBI Taxonomy" id="1296096"/>
    <lineage>
        <taxon>Eukaryota</taxon>
        <taxon>Fungi</taxon>
        <taxon>Dikarya</taxon>
        <taxon>Basidiomycota</taxon>
        <taxon>Agaricomycotina</taxon>
        <taxon>Tremellomycetes</taxon>
        <taxon>Tremellales</taxon>
        <taxon>Cryptococcaceae</taxon>
        <taxon>Kwoniella</taxon>
    </lineage>
</organism>
<evidence type="ECO:0000256" key="1">
    <source>
        <dbReference type="SAM" id="MobiDB-lite"/>
    </source>
</evidence>
<dbReference type="GO" id="GO:0004672">
    <property type="term" value="F:protein kinase activity"/>
    <property type="evidence" value="ECO:0007669"/>
    <property type="project" value="InterPro"/>
</dbReference>
<dbReference type="AlphaFoldDB" id="A0A1B9I8M1"/>
<dbReference type="InterPro" id="IPR050167">
    <property type="entry name" value="Ser_Thr_protein_kinase"/>
</dbReference>
<reference evidence="4" key="4">
    <citation type="submission" date="2024-02" db="EMBL/GenBank/DDBJ databases">
        <title>Comparative genomics of Cryptococcus and Kwoniella reveals pathogenesis evolution and contrasting modes of karyotype evolution via chromosome fusion or intercentromeric recombination.</title>
        <authorList>
            <person name="Coelho M.A."/>
            <person name="David-Palma M."/>
            <person name="Shea T."/>
            <person name="Bowers K."/>
            <person name="McGinley-Smith S."/>
            <person name="Mohammad A.W."/>
            <person name="Gnirke A."/>
            <person name="Yurkov A.M."/>
            <person name="Nowrousian M."/>
            <person name="Sun S."/>
            <person name="Cuomo C.A."/>
            <person name="Heitman J."/>
        </authorList>
    </citation>
    <scope>NUCLEOTIDE SEQUENCE</scope>
    <source>
        <strain evidence="4">CBS 10737</strain>
    </source>
</reference>
<keyword evidence="5" id="KW-1185">Reference proteome</keyword>
<dbReference type="EMBL" id="KV700115">
    <property type="protein sequence ID" value="OCF51860.1"/>
    <property type="molecule type" value="Genomic_DNA"/>
</dbReference>
<reference evidence="3" key="1">
    <citation type="submission" date="2013-07" db="EMBL/GenBank/DDBJ databases">
        <title>The Genome Sequence of Cryptococcus pinus CBS10737.</title>
        <authorList>
            <consortium name="The Broad Institute Genome Sequencing Platform"/>
            <person name="Cuomo C."/>
            <person name="Litvintseva A."/>
            <person name="Chen Y."/>
            <person name="Heitman J."/>
            <person name="Sun S."/>
            <person name="Springer D."/>
            <person name="Dromer F."/>
            <person name="Young S.K."/>
            <person name="Zeng Q."/>
            <person name="Gargeya S."/>
            <person name="Fitzgerald M."/>
            <person name="Abouelleil A."/>
            <person name="Alvarado L."/>
            <person name="Berlin A.M."/>
            <person name="Chapman S.B."/>
            <person name="Dewar J."/>
            <person name="Goldberg J."/>
            <person name="Griggs A."/>
            <person name="Gujja S."/>
            <person name="Hansen M."/>
            <person name="Howarth C."/>
            <person name="Imamovic A."/>
            <person name="Larimer J."/>
            <person name="McCowan C."/>
            <person name="Murphy C."/>
            <person name="Pearson M."/>
            <person name="Priest M."/>
            <person name="Roberts A."/>
            <person name="Saif S."/>
            <person name="Shea T."/>
            <person name="Sykes S."/>
            <person name="Wortman J."/>
            <person name="Nusbaum C."/>
            <person name="Birren B."/>
        </authorList>
    </citation>
    <scope>NUCLEOTIDE SEQUENCE [LARGE SCALE GENOMIC DNA]</scope>
    <source>
        <strain evidence="3">CBS 10737</strain>
    </source>
</reference>
<feature type="compositionally biased region" description="Basic and acidic residues" evidence="1">
    <location>
        <begin position="336"/>
        <end position="348"/>
    </location>
</feature>
<dbReference type="GeneID" id="30170945"/>
<dbReference type="PANTHER" id="PTHR23257">
    <property type="entry name" value="SERINE-THREONINE PROTEIN KINASE"/>
    <property type="match status" value="1"/>
</dbReference>
<evidence type="ECO:0000313" key="5">
    <source>
        <dbReference type="Proteomes" id="UP000094020"/>
    </source>
</evidence>
<proteinExistence type="predicted"/>
<dbReference type="InterPro" id="IPR000719">
    <property type="entry name" value="Prot_kinase_dom"/>
</dbReference>
<feature type="region of interest" description="Disordered" evidence="1">
    <location>
        <begin position="309"/>
        <end position="348"/>
    </location>
</feature>
<reference evidence="4" key="2">
    <citation type="submission" date="2013-07" db="EMBL/GenBank/DDBJ databases">
        <authorList>
            <consortium name="The Broad Institute Genome Sequencing Platform"/>
            <person name="Cuomo C."/>
            <person name="Litvintseva A."/>
            <person name="Chen Y."/>
            <person name="Heitman J."/>
            <person name="Sun S."/>
            <person name="Springer D."/>
            <person name="Dromer F."/>
            <person name="Young S.K."/>
            <person name="Zeng Q."/>
            <person name="Gargeya S."/>
            <person name="Fitzgerald M."/>
            <person name="Abouelleil A."/>
            <person name="Alvarado L."/>
            <person name="Berlin A.M."/>
            <person name="Chapman S.B."/>
            <person name="Dewar J."/>
            <person name="Goldberg J."/>
            <person name="Griggs A."/>
            <person name="Gujja S."/>
            <person name="Hansen M."/>
            <person name="Howarth C."/>
            <person name="Imamovic A."/>
            <person name="Larimer J."/>
            <person name="McCowan C."/>
            <person name="Murphy C."/>
            <person name="Pearson M."/>
            <person name="Priest M."/>
            <person name="Roberts A."/>
            <person name="Saif S."/>
            <person name="Shea T."/>
            <person name="Sykes S."/>
            <person name="Wortman J."/>
            <person name="Nusbaum C."/>
            <person name="Birren B."/>
        </authorList>
    </citation>
    <scope>NUCLEOTIDE SEQUENCE</scope>
    <source>
        <strain evidence="4">CBS 10737</strain>
    </source>
</reference>
<feature type="domain" description="Protein kinase" evidence="2">
    <location>
        <begin position="52"/>
        <end position="327"/>
    </location>
</feature>
<dbReference type="InterPro" id="IPR011009">
    <property type="entry name" value="Kinase-like_dom_sf"/>
</dbReference>
<keyword evidence="3" id="KW-0418">Kinase</keyword>
<accession>A0A1B9I8M1</accession>
<dbReference type="OrthoDB" id="1668230at2759"/>
<keyword evidence="3" id="KW-0808">Transferase</keyword>
<dbReference type="GO" id="GO:0007165">
    <property type="term" value="P:signal transduction"/>
    <property type="evidence" value="ECO:0007669"/>
    <property type="project" value="TreeGrafter"/>
</dbReference>
<evidence type="ECO:0000259" key="2">
    <source>
        <dbReference type="PROSITE" id="PS50011"/>
    </source>
</evidence>
<dbReference type="GO" id="GO:0005524">
    <property type="term" value="F:ATP binding"/>
    <property type="evidence" value="ECO:0007669"/>
    <property type="project" value="InterPro"/>
</dbReference>
<dbReference type="STRING" id="1296096.A0A1B9I8M1"/>
<evidence type="ECO:0000313" key="3">
    <source>
        <dbReference type="EMBL" id="OCF51860.1"/>
    </source>
</evidence>
<dbReference type="CDD" id="cd00180">
    <property type="entry name" value="PKc"/>
    <property type="match status" value="1"/>
</dbReference>
<dbReference type="PROSITE" id="PS50011">
    <property type="entry name" value="PROTEIN_KINASE_DOM"/>
    <property type="match status" value="1"/>
</dbReference>
<gene>
    <name evidence="3" type="ORF">I206_02576</name>
    <name evidence="4" type="ORF">I206_105036</name>
</gene>
<dbReference type="Gene3D" id="1.10.510.10">
    <property type="entry name" value="Transferase(Phosphotransferase) domain 1"/>
    <property type="match status" value="1"/>
</dbReference>
<dbReference type="InterPro" id="IPR008266">
    <property type="entry name" value="Tyr_kinase_AS"/>
</dbReference>
<evidence type="ECO:0000313" key="4">
    <source>
        <dbReference type="EMBL" id="WWC71083.1"/>
    </source>
</evidence>